<keyword evidence="3" id="KW-1185">Reference proteome</keyword>
<organism evidence="2 3">
    <name type="scientific">Meganyctiphanes norvegica</name>
    <name type="common">Northern krill</name>
    <name type="synonym">Thysanopoda norvegica</name>
    <dbReference type="NCBI Taxonomy" id="48144"/>
    <lineage>
        <taxon>Eukaryota</taxon>
        <taxon>Metazoa</taxon>
        <taxon>Ecdysozoa</taxon>
        <taxon>Arthropoda</taxon>
        <taxon>Crustacea</taxon>
        <taxon>Multicrustacea</taxon>
        <taxon>Malacostraca</taxon>
        <taxon>Eumalacostraca</taxon>
        <taxon>Eucarida</taxon>
        <taxon>Euphausiacea</taxon>
        <taxon>Euphausiidae</taxon>
        <taxon>Meganyctiphanes</taxon>
    </lineage>
</organism>
<accession>A0AAV2PX93</accession>
<evidence type="ECO:0000313" key="2">
    <source>
        <dbReference type="EMBL" id="CAL4064817.1"/>
    </source>
</evidence>
<keyword evidence="1" id="KW-1133">Transmembrane helix</keyword>
<gene>
    <name evidence="2" type="ORF">MNOR_LOCUS4275</name>
</gene>
<dbReference type="Proteomes" id="UP001497623">
    <property type="component" value="Unassembled WGS sequence"/>
</dbReference>
<reference evidence="2 3" key="1">
    <citation type="submission" date="2024-05" db="EMBL/GenBank/DDBJ databases">
        <authorList>
            <person name="Wallberg A."/>
        </authorList>
    </citation>
    <scope>NUCLEOTIDE SEQUENCE [LARGE SCALE GENOMIC DNA]</scope>
</reference>
<comment type="caution">
    <text evidence="2">The sequence shown here is derived from an EMBL/GenBank/DDBJ whole genome shotgun (WGS) entry which is preliminary data.</text>
</comment>
<evidence type="ECO:0000313" key="3">
    <source>
        <dbReference type="Proteomes" id="UP001497623"/>
    </source>
</evidence>
<dbReference type="EMBL" id="CAXKWB010001552">
    <property type="protein sequence ID" value="CAL4064817.1"/>
    <property type="molecule type" value="Genomic_DNA"/>
</dbReference>
<protein>
    <submittedName>
        <fullName evidence="2">Uncharacterized protein</fullName>
    </submittedName>
</protein>
<evidence type="ECO:0000256" key="1">
    <source>
        <dbReference type="SAM" id="Phobius"/>
    </source>
</evidence>
<dbReference type="AlphaFoldDB" id="A0AAV2PX93"/>
<sequence>ILHTGYQRTLGHRDLQKQMSMNTFGVVMSLILLPVLVLETPDDGQLWIDDGQQQEENKVEVLERMRQQQEVALGSLSHNPLLKPRFLDLLDDCIDRGLLETSIALPEH</sequence>
<keyword evidence="1" id="KW-0812">Transmembrane</keyword>
<feature type="non-terminal residue" evidence="2">
    <location>
        <position position="1"/>
    </location>
</feature>
<proteinExistence type="predicted"/>
<keyword evidence="1" id="KW-0472">Membrane</keyword>
<name>A0AAV2PX93_MEGNR</name>
<feature type="transmembrane region" description="Helical" evidence="1">
    <location>
        <begin position="21"/>
        <end position="38"/>
    </location>
</feature>